<keyword evidence="1" id="KW-0732">Signal</keyword>
<gene>
    <name evidence="2" type="ORF">LTR69_004888</name>
</gene>
<protein>
    <recommendedName>
        <fullName evidence="4">RmlC-like cupin domain-containing protein</fullName>
    </recommendedName>
</protein>
<evidence type="ECO:0000313" key="2">
    <source>
        <dbReference type="EMBL" id="KAK5061706.1"/>
    </source>
</evidence>
<proteinExistence type="predicted"/>
<keyword evidence="3" id="KW-1185">Reference proteome</keyword>
<feature type="chain" id="PRO_5046380409" description="RmlC-like cupin domain-containing protein" evidence="1">
    <location>
        <begin position="22"/>
        <end position="206"/>
    </location>
</feature>
<feature type="signal peptide" evidence="1">
    <location>
        <begin position="1"/>
        <end position="21"/>
    </location>
</feature>
<comment type="caution">
    <text evidence="2">The sequence shown here is derived from an EMBL/GenBank/DDBJ whole genome shotgun (WGS) entry which is preliminary data.</text>
</comment>
<accession>A0ABR0JD21</accession>
<dbReference type="EMBL" id="JAVRRF010000009">
    <property type="protein sequence ID" value="KAK5061706.1"/>
    <property type="molecule type" value="Genomic_DNA"/>
</dbReference>
<evidence type="ECO:0000313" key="3">
    <source>
        <dbReference type="Proteomes" id="UP001345691"/>
    </source>
</evidence>
<name>A0ABR0JD21_9EURO</name>
<evidence type="ECO:0008006" key="4">
    <source>
        <dbReference type="Google" id="ProtNLM"/>
    </source>
</evidence>
<sequence length="206" mass="22662">MVACNFLLNFFLAFHFLGALAQNIAVPHTSSNTTLHLSAVVNSPTHPYHAIVECWALDAPFIRYPTVGRALDLGDTSNATYVVLPPRSAEGWHRPPHPMFFILLSGLAHVRTYKPTNDNMDFTYQQETPMDSSEPTETLYIAPGVNSLIIAVDTDKRSLGHLTYYPGDVETVALQIPFQDGDVPKHTVIHGGPCQADNVYRADGAD</sequence>
<dbReference type="Proteomes" id="UP001345691">
    <property type="component" value="Unassembled WGS sequence"/>
</dbReference>
<reference evidence="2 3" key="1">
    <citation type="submission" date="2023-08" db="EMBL/GenBank/DDBJ databases">
        <title>Black Yeasts Isolated from many extreme environments.</title>
        <authorList>
            <person name="Coleine C."/>
            <person name="Stajich J.E."/>
            <person name="Selbmann L."/>
        </authorList>
    </citation>
    <scope>NUCLEOTIDE SEQUENCE [LARGE SCALE GENOMIC DNA]</scope>
    <source>
        <strain evidence="2 3">CCFEE 6328</strain>
    </source>
</reference>
<organism evidence="2 3">
    <name type="scientific">Exophiala sideris</name>
    <dbReference type="NCBI Taxonomy" id="1016849"/>
    <lineage>
        <taxon>Eukaryota</taxon>
        <taxon>Fungi</taxon>
        <taxon>Dikarya</taxon>
        <taxon>Ascomycota</taxon>
        <taxon>Pezizomycotina</taxon>
        <taxon>Eurotiomycetes</taxon>
        <taxon>Chaetothyriomycetidae</taxon>
        <taxon>Chaetothyriales</taxon>
        <taxon>Herpotrichiellaceae</taxon>
        <taxon>Exophiala</taxon>
    </lineage>
</organism>
<evidence type="ECO:0000256" key="1">
    <source>
        <dbReference type="SAM" id="SignalP"/>
    </source>
</evidence>